<evidence type="ECO:0000313" key="2">
    <source>
        <dbReference type="EMBL" id="USV55833.1"/>
    </source>
</evidence>
<protein>
    <submittedName>
        <fullName evidence="2">Uncharacterized protein</fullName>
    </submittedName>
</protein>
<dbReference type="AlphaFoldDB" id="A0AAE9MDZ9"/>
<reference evidence="2" key="1">
    <citation type="submission" date="2022-06" db="EMBL/GenBank/DDBJ databases">
        <title>Complete Genome of Aeromonas sp. Strain SOD01 Isolated from an Urban Freshwater Stream.</title>
        <authorList>
            <person name="Williams L.E."/>
            <person name="Brysgel T."/>
            <person name="Capestro E.M."/>
            <person name="Foltz G.V."/>
            <person name="Gardner A.E."/>
            <person name="Ingrassia J."/>
            <person name="Peterson E."/>
            <person name="Arruda J."/>
            <person name="Flaherty I."/>
            <person name="Hunt M."/>
            <person name="Pappas G."/>
            <person name="Ramsaran S."/>
            <person name="Rocha M."/>
        </authorList>
    </citation>
    <scope>NUCLEOTIDE SEQUENCE</scope>
    <source>
        <strain evidence="2">SOD01</strain>
    </source>
</reference>
<feature type="compositionally biased region" description="Basic and acidic residues" evidence="1">
    <location>
        <begin position="22"/>
        <end position="32"/>
    </location>
</feature>
<organism evidence="2 3">
    <name type="scientific">Aeromonas encheleia</name>
    <dbReference type="NCBI Taxonomy" id="73010"/>
    <lineage>
        <taxon>Bacteria</taxon>
        <taxon>Pseudomonadati</taxon>
        <taxon>Pseudomonadota</taxon>
        <taxon>Gammaproteobacteria</taxon>
        <taxon>Aeromonadales</taxon>
        <taxon>Aeromonadaceae</taxon>
        <taxon>Aeromonas</taxon>
    </lineage>
</organism>
<evidence type="ECO:0000256" key="1">
    <source>
        <dbReference type="SAM" id="MobiDB-lite"/>
    </source>
</evidence>
<keyword evidence="3" id="KW-1185">Reference proteome</keyword>
<evidence type="ECO:0000313" key="3">
    <source>
        <dbReference type="Proteomes" id="UP001056890"/>
    </source>
</evidence>
<feature type="region of interest" description="Disordered" evidence="1">
    <location>
        <begin position="14"/>
        <end position="52"/>
    </location>
</feature>
<dbReference type="EMBL" id="CP099717">
    <property type="protein sequence ID" value="USV55833.1"/>
    <property type="molecule type" value="Genomic_DNA"/>
</dbReference>
<proteinExistence type="predicted"/>
<sequence>MPVSQDIYDAAIQAIRNSSSRSTDRKPAEKTNKKSPHLALCHETNPPANSRSAPLLLKSRSLHSDQNDVIETLGSIGIEVLGEVMLYFLYESTPEEILKVSQQIKIVQEDIESLDDSHELKQFIKQQRK</sequence>
<accession>A0AAE9MDZ9</accession>
<dbReference type="RefSeq" id="WP_252994367.1">
    <property type="nucleotide sequence ID" value="NZ_CP099717.1"/>
</dbReference>
<name>A0AAE9MDZ9_9GAMM</name>
<dbReference type="Proteomes" id="UP001056890">
    <property type="component" value="Chromosome"/>
</dbReference>
<gene>
    <name evidence="2" type="ORF">NHF51_10655</name>
</gene>